<dbReference type="Proteomes" id="UP001050691">
    <property type="component" value="Unassembled WGS sequence"/>
</dbReference>
<dbReference type="AlphaFoldDB" id="A0AAV4ZWN3"/>
<dbReference type="EMBL" id="BPWL01000001">
    <property type="protein sequence ID" value="GJJ05940.1"/>
    <property type="molecule type" value="Genomic_DNA"/>
</dbReference>
<evidence type="ECO:0000256" key="1">
    <source>
        <dbReference type="SAM" id="MobiDB-lite"/>
    </source>
</evidence>
<evidence type="ECO:0008006" key="4">
    <source>
        <dbReference type="Google" id="ProtNLM"/>
    </source>
</evidence>
<keyword evidence="3" id="KW-1185">Reference proteome</keyword>
<dbReference type="InterPro" id="IPR032675">
    <property type="entry name" value="LRR_dom_sf"/>
</dbReference>
<accession>A0AAV4ZWN3</accession>
<dbReference type="Gene3D" id="3.80.10.10">
    <property type="entry name" value="Ribonuclease Inhibitor"/>
    <property type="match status" value="1"/>
</dbReference>
<feature type="region of interest" description="Disordered" evidence="1">
    <location>
        <begin position="1"/>
        <end position="29"/>
    </location>
</feature>
<comment type="caution">
    <text evidence="2">The sequence shown here is derived from an EMBL/GenBank/DDBJ whole genome shotgun (WGS) entry which is preliminary data.</text>
</comment>
<name>A0AAV4ZWN3_9AGAM</name>
<evidence type="ECO:0000313" key="2">
    <source>
        <dbReference type="EMBL" id="GJJ05940.1"/>
    </source>
</evidence>
<gene>
    <name evidence="2" type="ORF">Clacol_000127</name>
</gene>
<protein>
    <recommendedName>
        <fullName evidence="4">F-box domain-containing protein</fullName>
    </recommendedName>
</protein>
<proteinExistence type="predicted"/>
<feature type="compositionally biased region" description="Polar residues" evidence="1">
    <location>
        <begin position="7"/>
        <end position="29"/>
    </location>
</feature>
<sequence>MHRNHGLLSQLSQETNPSNPTEKNTLSRQESLVAKSLQKTNVGINQLPVETLIKIITLTEYPGVKKPYPSIPFSWVCRSWRSAVLGHTAFWRIIVFDWNMTPTLLQEVLKRSQAAPLEVSVEHGLPSAQFFWDGLRADASRVKTLHMNTRHSAHPLQFSDLLSFFSSLDNIFYTTYRTIDASDSSFEDFVQCNVKALRVSVGTLGCLAMPGCFLNLCWLDLEYGSSIPLSSLLKAMQNLPNLQVLYLHLSDSPPDYESDSIDSPTLSLPDPIITLHELRVLITEHSIPHLVDAPKLAYLEISEYPANDDNNHFGGFDFSTVTDMSFEISDLNNICIMGYNKSEANFSFFFGNVNSIFDPMPTSYLNKFHISLQNPTQFEKEDPSTGGPHNPFPFFAAVLQKTINLRKILLDCSDCHDSPENESLNYNDFRCFLNVFKSAIDVRELLFMWGCSFPMVCDLLSDGALFPHLEKLTYVNGEDEPQTISDLEPLQNLMKERSTRNTIPLEIELQNFPPVQSELLEKIGNLGIRITQIRISRDLVQL</sequence>
<reference evidence="2" key="1">
    <citation type="submission" date="2021-10" db="EMBL/GenBank/DDBJ databases">
        <title>De novo Genome Assembly of Clathrus columnatus (Basidiomycota, Fungi) Using Illumina and Nanopore Sequence Data.</title>
        <authorList>
            <person name="Ogiso-Tanaka E."/>
            <person name="Itagaki H."/>
            <person name="Hosoya T."/>
            <person name="Hosaka K."/>
        </authorList>
    </citation>
    <scope>NUCLEOTIDE SEQUENCE</scope>
    <source>
        <strain evidence="2">MO-923</strain>
    </source>
</reference>
<organism evidence="2 3">
    <name type="scientific">Clathrus columnatus</name>
    <dbReference type="NCBI Taxonomy" id="1419009"/>
    <lineage>
        <taxon>Eukaryota</taxon>
        <taxon>Fungi</taxon>
        <taxon>Dikarya</taxon>
        <taxon>Basidiomycota</taxon>
        <taxon>Agaricomycotina</taxon>
        <taxon>Agaricomycetes</taxon>
        <taxon>Phallomycetidae</taxon>
        <taxon>Phallales</taxon>
        <taxon>Clathraceae</taxon>
        <taxon>Clathrus</taxon>
    </lineage>
</organism>
<evidence type="ECO:0000313" key="3">
    <source>
        <dbReference type="Proteomes" id="UP001050691"/>
    </source>
</evidence>